<name>A0AAV9ZVS5_9AGAR</name>
<evidence type="ECO:0000256" key="2">
    <source>
        <dbReference type="ARBA" id="ARBA00023002"/>
    </source>
</evidence>
<dbReference type="PANTHER" id="PTHR43747">
    <property type="entry name" value="FAD-BINDING PROTEIN"/>
    <property type="match status" value="1"/>
</dbReference>
<reference evidence="5 6" key="1">
    <citation type="journal article" date="2024" name="J Genomics">
        <title>Draft genome sequencing and assembly of Favolaschia claudopus CIRM-BRFM 2984 isolated from oak limbs.</title>
        <authorList>
            <person name="Navarro D."/>
            <person name="Drula E."/>
            <person name="Chaduli D."/>
            <person name="Cazenave R."/>
            <person name="Ahrendt S."/>
            <person name="Wang J."/>
            <person name="Lipzen A."/>
            <person name="Daum C."/>
            <person name="Barry K."/>
            <person name="Grigoriev I.V."/>
            <person name="Favel A."/>
            <person name="Rosso M.N."/>
            <person name="Martin F."/>
        </authorList>
    </citation>
    <scope>NUCLEOTIDE SEQUENCE [LARGE SCALE GENOMIC DNA]</scope>
    <source>
        <strain evidence="5 6">CIRM-BRFM 2984</strain>
    </source>
</reference>
<comment type="caution">
    <text evidence="5">The sequence shown here is derived from an EMBL/GenBank/DDBJ whole genome shotgun (WGS) entry which is preliminary data.</text>
</comment>
<dbReference type="EMBL" id="JAWWNJ010000105">
    <property type="protein sequence ID" value="KAK6992920.1"/>
    <property type="molecule type" value="Genomic_DNA"/>
</dbReference>
<comment type="catalytic activity">
    <reaction evidence="4">
        <text>melleolide F + FADH2 + chloride + O2 = 6'-chloromelleolide F + FAD + 2 H2O + H(+)</text>
        <dbReference type="Rhea" id="RHEA:67160"/>
        <dbReference type="ChEBI" id="CHEBI:15377"/>
        <dbReference type="ChEBI" id="CHEBI:15378"/>
        <dbReference type="ChEBI" id="CHEBI:15379"/>
        <dbReference type="ChEBI" id="CHEBI:17996"/>
        <dbReference type="ChEBI" id="CHEBI:57692"/>
        <dbReference type="ChEBI" id="CHEBI:58307"/>
        <dbReference type="ChEBI" id="CHEBI:167712"/>
        <dbReference type="ChEBI" id="CHEBI:167713"/>
    </reaction>
    <physiologicalReaction direction="left-to-right" evidence="4">
        <dbReference type="Rhea" id="RHEA:67161"/>
    </physiologicalReaction>
</comment>
<evidence type="ECO:0000256" key="1">
    <source>
        <dbReference type="ARBA" id="ARBA00005706"/>
    </source>
</evidence>
<dbReference type="Proteomes" id="UP001362999">
    <property type="component" value="Unassembled WGS sequence"/>
</dbReference>
<proteinExistence type="inferred from homology"/>
<dbReference type="GO" id="GO:0140907">
    <property type="term" value="F:flavin-dependent halogenase activity"/>
    <property type="evidence" value="ECO:0007669"/>
    <property type="project" value="UniProtKB-ARBA"/>
</dbReference>
<evidence type="ECO:0000256" key="3">
    <source>
        <dbReference type="ARBA" id="ARBA00023033"/>
    </source>
</evidence>
<accession>A0AAV9ZVS5</accession>
<dbReference type="InterPro" id="IPR050816">
    <property type="entry name" value="Flavin-dep_Halogenase_NPB"/>
</dbReference>
<keyword evidence="3" id="KW-0503">Monooxygenase</keyword>
<gene>
    <name evidence="5" type="ORF">R3P38DRAFT_3078358</name>
</gene>
<dbReference type="GO" id="GO:0004497">
    <property type="term" value="F:monooxygenase activity"/>
    <property type="evidence" value="ECO:0007669"/>
    <property type="project" value="UniProtKB-KW"/>
</dbReference>
<dbReference type="InterPro" id="IPR036188">
    <property type="entry name" value="FAD/NAD-bd_sf"/>
</dbReference>
<dbReference type="SUPFAM" id="SSF51905">
    <property type="entry name" value="FAD/NAD(P)-binding domain"/>
    <property type="match status" value="1"/>
</dbReference>
<dbReference type="PRINTS" id="PR00420">
    <property type="entry name" value="RNGMNOXGNASE"/>
</dbReference>
<dbReference type="GO" id="GO:0044550">
    <property type="term" value="P:secondary metabolite biosynthetic process"/>
    <property type="evidence" value="ECO:0007669"/>
    <property type="project" value="UniProtKB-ARBA"/>
</dbReference>
<keyword evidence="2" id="KW-0560">Oxidoreductase</keyword>
<comment type="similarity">
    <text evidence="1">Belongs to the flavin-dependent halogenase family.</text>
</comment>
<organism evidence="5 6">
    <name type="scientific">Favolaschia claudopus</name>
    <dbReference type="NCBI Taxonomy" id="2862362"/>
    <lineage>
        <taxon>Eukaryota</taxon>
        <taxon>Fungi</taxon>
        <taxon>Dikarya</taxon>
        <taxon>Basidiomycota</taxon>
        <taxon>Agaricomycotina</taxon>
        <taxon>Agaricomycetes</taxon>
        <taxon>Agaricomycetidae</taxon>
        <taxon>Agaricales</taxon>
        <taxon>Marasmiineae</taxon>
        <taxon>Mycenaceae</taxon>
        <taxon>Favolaschia</taxon>
    </lineage>
</organism>
<evidence type="ECO:0000256" key="4">
    <source>
        <dbReference type="ARBA" id="ARBA00049364"/>
    </source>
</evidence>
<evidence type="ECO:0008006" key="7">
    <source>
        <dbReference type="Google" id="ProtNLM"/>
    </source>
</evidence>
<protein>
    <recommendedName>
        <fullName evidence="7">Halogenase</fullName>
    </recommendedName>
</protein>
<dbReference type="PANTHER" id="PTHR43747:SF5">
    <property type="entry name" value="FAD-BINDING DOMAIN-CONTAINING PROTEIN"/>
    <property type="match status" value="1"/>
</dbReference>
<dbReference type="InterPro" id="IPR006905">
    <property type="entry name" value="Flavin_halogenase"/>
</dbReference>
<dbReference type="Pfam" id="PF04820">
    <property type="entry name" value="Trp_halogenase"/>
    <property type="match status" value="2"/>
</dbReference>
<keyword evidence="6" id="KW-1185">Reference proteome</keyword>
<evidence type="ECO:0000313" key="6">
    <source>
        <dbReference type="Proteomes" id="UP001362999"/>
    </source>
</evidence>
<evidence type="ECO:0000313" key="5">
    <source>
        <dbReference type="EMBL" id="KAK6992920.1"/>
    </source>
</evidence>
<sequence>MTFPVTAPPASTDILVIGGGPAGSYAAAALSREGFKVALLEREIFPRYHIGETLLSSLRPFLRFIDAEEKVKNWGFAVKVGAAVKLNQHKREGYTDFTLGGAAPERASWSVTRADFDELLLKHAASNGTSVHEGTRVTDIEFSTSEPAQPVSAKWKSDNEQTGSIKFNYLVDASGKNGIMSTRYLKNRKFTESLKNIAYWGYWTGAGMYGKGTTRENAVWIEALTDETGWAWFIPLHNDVVSVGVVLSDTSNKMKKAQTPDNKTHYLSQLKLVPGVMDFLANAKLTSEIKSAGDYSYTAVNNQYAGPNYRIIGDAGAFLDPLFSSGVHLAFTGGLSAAITICASARNHCSEQDAIAFHNDKVAVSYTRFLVVVLGVYQQIHAQKSSILSDIDEDNFDRAFDFIRPVIQGDADTHSKMSQIQKAVDLMSMSPGVVAIDPSTRERLSKQMDPALLTDTGPLLSGKALVEATKDDEEAKNLLHQMNSRKTITGMFDWSHNYAGDKLNGFSVRMKRGELGLYREEAA</sequence>
<dbReference type="AlphaFoldDB" id="A0AAV9ZVS5"/>
<dbReference type="Gene3D" id="3.50.50.60">
    <property type="entry name" value="FAD/NAD(P)-binding domain"/>
    <property type="match status" value="1"/>
</dbReference>